<dbReference type="KEGG" id="blep:AL038_12815"/>
<dbReference type="STRING" id="288004.AL038_12815"/>
<sequence>MHTNFLIFYNDDGRRFSVKILRKSENYGDDDALTYYEDEPSLEFFDATGFEAFSDEPILGYFTGIRCLISELFIDAQNRPTQLTESFAVWNISEANLTTVHHWLLKHLTEQERNFVPYAEREATDIVPPAIKLSSFDRVMDEISPDASVCVPSIPSPMIGNKTNSNNMIQQQLATALHALDIAETTETSWNTGTIQARLHIMAAKKHILQTIALLITKK</sequence>
<dbReference type="OrthoDB" id="9942862at2"/>
<dbReference type="AlphaFoldDB" id="A0A2N9YFV0"/>
<evidence type="ECO:0000313" key="2">
    <source>
        <dbReference type="Proteomes" id="UP000234271"/>
    </source>
</evidence>
<proteinExistence type="predicted"/>
<evidence type="ECO:0000313" key="1">
    <source>
        <dbReference type="EMBL" id="AUI69249.1"/>
    </source>
</evidence>
<dbReference type="RefSeq" id="WP_062153418.1">
    <property type="nucleotide sequence ID" value="NZ_CP012373.2"/>
</dbReference>
<dbReference type="EMBL" id="CP018889">
    <property type="protein sequence ID" value="AUI69249.1"/>
    <property type="molecule type" value="Genomic_DNA"/>
</dbReference>
<organism evidence="1 2">
    <name type="scientific">Beggiatoa leptomitoformis</name>
    <dbReference type="NCBI Taxonomy" id="288004"/>
    <lineage>
        <taxon>Bacteria</taxon>
        <taxon>Pseudomonadati</taxon>
        <taxon>Pseudomonadota</taxon>
        <taxon>Gammaproteobacteria</taxon>
        <taxon>Thiotrichales</taxon>
        <taxon>Thiotrichaceae</taxon>
        <taxon>Beggiatoa</taxon>
    </lineage>
</organism>
<protein>
    <submittedName>
        <fullName evidence="1">Uncharacterized protein</fullName>
    </submittedName>
</protein>
<reference evidence="2" key="1">
    <citation type="submission" date="2016-12" db="EMBL/GenBank/DDBJ databases">
        <title>Complete Genome Sequence of Beggiatoa leptomitiformis D-401.</title>
        <authorList>
            <person name="Fomenkov A."/>
            <person name="Vincze T."/>
            <person name="Grabovich M."/>
            <person name="Anton B.P."/>
            <person name="Dubinina G."/>
            <person name="Orlova M."/>
            <person name="Belousova E."/>
            <person name="Roberts R.J."/>
        </authorList>
    </citation>
    <scope>NUCLEOTIDE SEQUENCE [LARGE SCALE GENOMIC DNA]</scope>
    <source>
        <strain evidence="2">D-401</strain>
    </source>
</reference>
<name>A0A2N9YFV0_9GAMM</name>
<accession>A0A2N9YFV0</accession>
<dbReference type="Proteomes" id="UP000234271">
    <property type="component" value="Chromosome"/>
</dbReference>
<gene>
    <name evidence="1" type="ORF">BLE401_11455</name>
</gene>
<keyword evidence="2" id="KW-1185">Reference proteome</keyword>